<name>A0A6A6KRP1_HEVBR</name>
<reference evidence="2 3" key="1">
    <citation type="journal article" date="2020" name="Mol. Plant">
        <title>The Chromosome-Based Rubber Tree Genome Provides New Insights into Spurge Genome Evolution and Rubber Biosynthesis.</title>
        <authorList>
            <person name="Liu J."/>
            <person name="Shi C."/>
            <person name="Shi C.C."/>
            <person name="Li W."/>
            <person name="Zhang Q.J."/>
            <person name="Zhang Y."/>
            <person name="Li K."/>
            <person name="Lu H.F."/>
            <person name="Shi C."/>
            <person name="Zhu S.T."/>
            <person name="Xiao Z.Y."/>
            <person name="Nan H."/>
            <person name="Yue Y."/>
            <person name="Zhu X.G."/>
            <person name="Wu Y."/>
            <person name="Hong X.N."/>
            <person name="Fan G.Y."/>
            <person name="Tong Y."/>
            <person name="Zhang D."/>
            <person name="Mao C.L."/>
            <person name="Liu Y.L."/>
            <person name="Hao S.J."/>
            <person name="Liu W.Q."/>
            <person name="Lv M.Q."/>
            <person name="Zhang H.B."/>
            <person name="Liu Y."/>
            <person name="Hu-Tang G.R."/>
            <person name="Wang J.P."/>
            <person name="Wang J.H."/>
            <person name="Sun Y.H."/>
            <person name="Ni S.B."/>
            <person name="Chen W.B."/>
            <person name="Zhang X.C."/>
            <person name="Jiao Y.N."/>
            <person name="Eichler E.E."/>
            <person name="Li G.H."/>
            <person name="Liu X."/>
            <person name="Gao L.Z."/>
        </authorList>
    </citation>
    <scope>NUCLEOTIDE SEQUENCE [LARGE SCALE GENOMIC DNA]</scope>
    <source>
        <strain evidence="3">cv. GT1</strain>
        <tissue evidence="2">Leaf</tissue>
    </source>
</reference>
<dbReference type="InterPro" id="IPR001223">
    <property type="entry name" value="Glyco_hydro18_cat"/>
</dbReference>
<sequence length="154" mass="16512">MLSIGGGSSSYSLSSDNEARSIADYLWNNFLSGSSNSRPLGDAILDGIDLTSRVVNATTLRWPPDYPSSVGEAGSPKSFKDSWNKWTSSITASKFFVGLPASQATAGSGYLRPNVLISQVLPFVKGSSKYGGIMLWNKYYDDKNGYSSKISSSV</sequence>
<dbReference type="GO" id="GO:0004568">
    <property type="term" value="F:chitinase activity"/>
    <property type="evidence" value="ECO:0007669"/>
    <property type="project" value="TreeGrafter"/>
</dbReference>
<evidence type="ECO:0000313" key="2">
    <source>
        <dbReference type="EMBL" id="KAF2291194.1"/>
    </source>
</evidence>
<dbReference type="Gene3D" id="3.20.20.80">
    <property type="entry name" value="Glycosidases"/>
    <property type="match status" value="2"/>
</dbReference>
<dbReference type="AlphaFoldDB" id="A0A6A6KRP1"/>
<organism evidence="2 3">
    <name type="scientific">Hevea brasiliensis</name>
    <name type="common">Para rubber tree</name>
    <name type="synonym">Siphonia brasiliensis</name>
    <dbReference type="NCBI Taxonomy" id="3981"/>
    <lineage>
        <taxon>Eukaryota</taxon>
        <taxon>Viridiplantae</taxon>
        <taxon>Streptophyta</taxon>
        <taxon>Embryophyta</taxon>
        <taxon>Tracheophyta</taxon>
        <taxon>Spermatophyta</taxon>
        <taxon>Magnoliopsida</taxon>
        <taxon>eudicotyledons</taxon>
        <taxon>Gunneridae</taxon>
        <taxon>Pentapetalae</taxon>
        <taxon>rosids</taxon>
        <taxon>fabids</taxon>
        <taxon>Malpighiales</taxon>
        <taxon>Euphorbiaceae</taxon>
        <taxon>Crotonoideae</taxon>
        <taxon>Micrandreae</taxon>
        <taxon>Hevea</taxon>
    </lineage>
</organism>
<dbReference type="PROSITE" id="PS51910">
    <property type="entry name" value="GH18_2"/>
    <property type="match status" value="1"/>
</dbReference>
<feature type="domain" description="GH18" evidence="1">
    <location>
        <begin position="1"/>
        <end position="154"/>
    </location>
</feature>
<dbReference type="InterPro" id="IPR017853">
    <property type="entry name" value="GH"/>
</dbReference>
<gene>
    <name evidence="2" type="ORF">GH714_020603</name>
</gene>
<dbReference type="SUPFAM" id="SSF51445">
    <property type="entry name" value="(Trans)glycosidases"/>
    <property type="match status" value="1"/>
</dbReference>
<evidence type="ECO:0000259" key="1">
    <source>
        <dbReference type="PROSITE" id="PS51910"/>
    </source>
</evidence>
<protein>
    <recommendedName>
        <fullName evidence="1">GH18 domain-containing protein</fullName>
    </recommendedName>
</protein>
<dbReference type="GO" id="GO:0005975">
    <property type="term" value="P:carbohydrate metabolic process"/>
    <property type="evidence" value="ECO:0007669"/>
    <property type="project" value="InterPro"/>
</dbReference>
<evidence type="ECO:0000313" key="3">
    <source>
        <dbReference type="Proteomes" id="UP000467840"/>
    </source>
</evidence>
<dbReference type="GO" id="GO:0005576">
    <property type="term" value="C:extracellular region"/>
    <property type="evidence" value="ECO:0007669"/>
    <property type="project" value="TreeGrafter"/>
</dbReference>
<proteinExistence type="predicted"/>
<comment type="caution">
    <text evidence="2">The sequence shown here is derived from an EMBL/GenBank/DDBJ whole genome shotgun (WGS) entry which is preliminary data.</text>
</comment>
<accession>A0A6A6KRP1</accession>
<dbReference type="PANTHER" id="PTHR45708:SF40">
    <property type="entry name" value="BASIC ENDOCHITINASE"/>
    <property type="match status" value="1"/>
</dbReference>
<keyword evidence="3" id="KW-1185">Reference proteome</keyword>
<dbReference type="PANTHER" id="PTHR45708">
    <property type="entry name" value="ENDOCHITINASE"/>
    <property type="match status" value="1"/>
</dbReference>
<dbReference type="Proteomes" id="UP000467840">
    <property type="component" value="Chromosome 2"/>
</dbReference>
<dbReference type="EMBL" id="JAAGAX010000015">
    <property type="protein sequence ID" value="KAF2291194.1"/>
    <property type="molecule type" value="Genomic_DNA"/>
</dbReference>
<dbReference type="InterPro" id="IPR050542">
    <property type="entry name" value="Glycosyl_Hydrlase18_Chitinase"/>
</dbReference>